<evidence type="ECO:0000313" key="3">
    <source>
        <dbReference type="Proteomes" id="UP000680714"/>
    </source>
</evidence>
<gene>
    <name evidence="2" type="ORF">KEC16_14215</name>
</gene>
<evidence type="ECO:0000313" key="2">
    <source>
        <dbReference type="EMBL" id="MBR9972876.1"/>
    </source>
</evidence>
<evidence type="ECO:0000256" key="1">
    <source>
        <dbReference type="SAM" id="Coils"/>
    </source>
</evidence>
<organism evidence="2 3">
    <name type="scientific">Magnetospirillum sulfuroxidans</name>
    <dbReference type="NCBI Taxonomy" id="611300"/>
    <lineage>
        <taxon>Bacteria</taxon>
        <taxon>Pseudomonadati</taxon>
        <taxon>Pseudomonadota</taxon>
        <taxon>Alphaproteobacteria</taxon>
        <taxon>Rhodospirillales</taxon>
        <taxon>Rhodospirillaceae</taxon>
        <taxon>Magnetospirillum</taxon>
    </lineage>
</organism>
<sequence length="348" mass="37617">MAVSSLLQTQFNLYQGTSDNSLLRVKLAQAERLKKEYAAIEDKYDGSVQASYEAKLEAAVEAKAGMSKSLQQVQSALGKMDDIRNKLLEMRSAANIGSAEAFDYAYSTLSTMVGSSWLDSDNLIANNRTSSMTWPEKTSIAFGGGYQVQVTNYFLGSDYAIELDDGSGAARPNLSTNKLEGGSLEGVDFADITNPVINGDQISFDVGGTTYTGTLHRGGGGVMNAWSYENFAGSDPDAARSLAMSDIDDALERIRKAETQWNIAGAQLESAFNRLGVAQDDAQKEFEEISYEQLDAKNAEKKAAKARFDLATNGLALTASRSTDFIYQMFISSPIADKKSILEIVGGY</sequence>
<evidence type="ECO:0008006" key="4">
    <source>
        <dbReference type="Google" id="ProtNLM"/>
    </source>
</evidence>
<feature type="coiled-coil region" evidence="1">
    <location>
        <begin position="23"/>
        <end position="50"/>
    </location>
</feature>
<proteinExistence type="predicted"/>
<protein>
    <recommendedName>
        <fullName evidence="4">Flagellin</fullName>
    </recommendedName>
</protein>
<dbReference type="RefSeq" id="WP_211550057.1">
    <property type="nucleotide sequence ID" value="NZ_JAGTUF010000014.1"/>
</dbReference>
<keyword evidence="3" id="KW-1185">Reference proteome</keyword>
<keyword evidence="1" id="KW-0175">Coiled coil</keyword>
<dbReference type="EMBL" id="JAGTUF010000014">
    <property type="protein sequence ID" value="MBR9972876.1"/>
    <property type="molecule type" value="Genomic_DNA"/>
</dbReference>
<dbReference type="Proteomes" id="UP000680714">
    <property type="component" value="Unassembled WGS sequence"/>
</dbReference>
<accession>A0ABS5IEN5</accession>
<reference evidence="2 3" key="1">
    <citation type="submission" date="2021-04" db="EMBL/GenBank/DDBJ databases">
        <title>Magnetospirillum sulfuroxidans sp. nov., a facultative chemolithoautotrophic sulfur-oxidizing alphaproteobacterium isolated from freshwater sediment and proposals for Paramagetospirillum gen. nov., and Magnetospirillaceae fam. nov.</title>
        <authorList>
            <person name="Koziaeva V."/>
            <person name="Geelhoed J.S."/>
            <person name="Sorokin D.Y."/>
            <person name="Grouzdev D.S."/>
        </authorList>
    </citation>
    <scope>NUCLEOTIDE SEQUENCE [LARGE SCALE GENOMIC DNA]</scope>
    <source>
        <strain evidence="2 3">J10</strain>
    </source>
</reference>
<name>A0ABS5IEN5_9PROT</name>
<comment type="caution">
    <text evidence="2">The sequence shown here is derived from an EMBL/GenBank/DDBJ whole genome shotgun (WGS) entry which is preliminary data.</text>
</comment>